<name>A0A838WQ40_9CORY</name>
<gene>
    <name evidence="1" type="ORF">H0H28_03315</name>
</gene>
<dbReference type="SUPFAM" id="SSF53474">
    <property type="entry name" value="alpha/beta-Hydrolases"/>
    <property type="match status" value="1"/>
</dbReference>
<protein>
    <submittedName>
        <fullName evidence="1">Esterase family protein</fullName>
    </submittedName>
</protein>
<dbReference type="PANTHER" id="PTHR48098:SF1">
    <property type="entry name" value="DIACYLGLYCEROL ACYLTRANSFERASE_MYCOLYLTRANSFERASE AG85A"/>
    <property type="match status" value="1"/>
</dbReference>
<dbReference type="InterPro" id="IPR000801">
    <property type="entry name" value="Esterase-like"/>
</dbReference>
<accession>A0A838WQ40</accession>
<dbReference type="AlphaFoldDB" id="A0A838WQ40"/>
<organism evidence="1 2">
    <name type="scientific">Corynebacterium sanguinis</name>
    <dbReference type="NCBI Taxonomy" id="2594913"/>
    <lineage>
        <taxon>Bacteria</taxon>
        <taxon>Bacillati</taxon>
        <taxon>Actinomycetota</taxon>
        <taxon>Actinomycetes</taxon>
        <taxon>Mycobacteriales</taxon>
        <taxon>Corynebacteriaceae</taxon>
        <taxon>Corynebacterium</taxon>
    </lineage>
</organism>
<dbReference type="Pfam" id="PF00756">
    <property type="entry name" value="Esterase"/>
    <property type="match status" value="1"/>
</dbReference>
<evidence type="ECO:0000313" key="1">
    <source>
        <dbReference type="EMBL" id="MBA4504372.1"/>
    </source>
</evidence>
<comment type="caution">
    <text evidence="1">The sequence shown here is derived from an EMBL/GenBank/DDBJ whole genome shotgun (WGS) entry which is preliminary data.</text>
</comment>
<dbReference type="EMBL" id="JACEOR010000117">
    <property type="protein sequence ID" value="MBA4504372.1"/>
    <property type="molecule type" value="Genomic_DNA"/>
</dbReference>
<reference evidence="1 2" key="1">
    <citation type="submission" date="2020-07" db="EMBL/GenBank/DDBJ databases">
        <authorList>
            <person name="Khare M."/>
        </authorList>
    </citation>
    <scope>NUCLEOTIDE SEQUENCE [LARGE SCALE GENOMIC DNA]</scope>
    <source>
        <strain evidence="1 2">P8776</strain>
    </source>
</reference>
<dbReference type="GO" id="GO:0016747">
    <property type="term" value="F:acyltransferase activity, transferring groups other than amino-acyl groups"/>
    <property type="evidence" value="ECO:0007669"/>
    <property type="project" value="TreeGrafter"/>
</dbReference>
<dbReference type="Proteomes" id="UP000580709">
    <property type="component" value="Unassembled WGS sequence"/>
</dbReference>
<dbReference type="Gene3D" id="3.40.50.1820">
    <property type="entry name" value="alpha/beta hydrolase"/>
    <property type="match status" value="1"/>
</dbReference>
<evidence type="ECO:0000313" key="2">
    <source>
        <dbReference type="Proteomes" id="UP000580709"/>
    </source>
</evidence>
<dbReference type="InterPro" id="IPR050583">
    <property type="entry name" value="Mycobacterial_A85_antigen"/>
</dbReference>
<keyword evidence="2" id="KW-1185">Reference proteome</keyword>
<dbReference type="PANTHER" id="PTHR48098">
    <property type="entry name" value="ENTEROCHELIN ESTERASE-RELATED"/>
    <property type="match status" value="1"/>
</dbReference>
<sequence>MVGAAPRGAQAHQGAHALPHALVVKRAKGDKTPAGVADDVDPRDCIGQLQDGSGDILSRVVDRTRSPGTVSRRDHVHAALANAYLVSNLVYQEYPSVGSFYPVPVAASVDAHQFTSMKSPPKDHGREVGALVMLSAAPMRDAVAYVPPAYWRNHDLPVLVIMAGNPGSPMDWFTKGDAAQSLEDFQSRHNGEAPVVVSVDATGSETGNPACSDGPEHKVLTYISTQVPEMIKANFDVNDDQSRWTVGGLSYGGTCAMQVITNHPEAYGSVLDFSGEAEPNVGSHAETVQEIFGGSEEAFQKVNAATLLDKARGTSYYDGIAGRFVAGEDDEMSTAALSRLNDLARAAGMDTTYDTVPGSHSYQVWRVAFRDNLDFVAERGGLK</sequence>
<dbReference type="InterPro" id="IPR029058">
    <property type="entry name" value="AB_hydrolase_fold"/>
</dbReference>
<proteinExistence type="predicted"/>